<dbReference type="PATRIC" id="fig|999422.3.peg.559"/>
<comment type="subcellular location">
    <subcellularLocation>
        <location evidence="1">Cell membrane</location>
        <topology evidence="1">Peripheral membrane protein</topology>
    </subcellularLocation>
</comment>
<evidence type="ECO:0000313" key="12">
    <source>
        <dbReference type="Proteomes" id="UP000003167"/>
    </source>
</evidence>
<keyword evidence="8" id="KW-0406">Ion transport</keyword>
<accession>H1HK63</accession>
<dbReference type="InterPro" id="IPR051535">
    <property type="entry name" value="Siderophore_ABC-ATPase"/>
</dbReference>
<dbReference type="Pfam" id="PF00005">
    <property type="entry name" value="ABC_tran"/>
    <property type="match status" value="1"/>
</dbReference>
<dbReference type="SMART" id="SM00382">
    <property type="entry name" value="AAA"/>
    <property type="match status" value="1"/>
</dbReference>
<keyword evidence="3" id="KW-1003">Cell membrane</keyword>
<dbReference type="PROSITE" id="PS50893">
    <property type="entry name" value="ABC_TRANSPORTER_2"/>
    <property type="match status" value="1"/>
</dbReference>
<evidence type="ECO:0000256" key="1">
    <source>
        <dbReference type="ARBA" id="ARBA00004202"/>
    </source>
</evidence>
<feature type="domain" description="ABC transporter" evidence="10">
    <location>
        <begin position="4"/>
        <end position="240"/>
    </location>
</feature>
<dbReference type="InterPro" id="IPR027417">
    <property type="entry name" value="P-loop_NTPase"/>
</dbReference>
<dbReference type="SUPFAM" id="SSF52540">
    <property type="entry name" value="P-loop containing nucleoside triphosphate hydrolases"/>
    <property type="match status" value="1"/>
</dbReference>
<dbReference type="GO" id="GO:0016887">
    <property type="term" value="F:ATP hydrolysis activity"/>
    <property type="evidence" value="ECO:0007669"/>
    <property type="project" value="InterPro"/>
</dbReference>
<dbReference type="PANTHER" id="PTHR42771">
    <property type="entry name" value="IRON(3+)-HYDROXAMATE IMPORT ATP-BINDING PROTEIN FHUC"/>
    <property type="match status" value="1"/>
</dbReference>
<name>H1HK63_9BACT</name>
<evidence type="ECO:0000259" key="10">
    <source>
        <dbReference type="PROSITE" id="PS50893"/>
    </source>
</evidence>
<dbReference type="PANTHER" id="PTHR42771:SF2">
    <property type="entry name" value="IRON(3+)-HYDROXAMATE IMPORT ATP-BINDING PROTEIN FHUC"/>
    <property type="match status" value="1"/>
</dbReference>
<organism evidence="11 12">
    <name type="scientific">Segatella maculosa OT 289</name>
    <dbReference type="NCBI Taxonomy" id="999422"/>
    <lineage>
        <taxon>Bacteria</taxon>
        <taxon>Pseudomonadati</taxon>
        <taxon>Bacteroidota</taxon>
        <taxon>Bacteroidia</taxon>
        <taxon>Bacteroidales</taxon>
        <taxon>Prevotellaceae</taxon>
        <taxon>Segatella</taxon>
    </lineage>
</organism>
<dbReference type="GO" id="GO:0005524">
    <property type="term" value="F:ATP binding"/>
    <property type="evidence" value="ECO:0007669"/>
    <property type="project" value="UniProtKB-KW"/>
</dbReference>
<dbReference type="Gene3D" id="3.40.50.300">
    <property type="entry name" value="P-loop containing nucleotide triphosphate hydrolases"/>
    <property type="match status" value="1"/>
</dbReference>
<protein>
    <recommendedName>
        <fullName evidence="10">ABC transporter domain-containing protein</fullName>
    </recommendedName>
</protein>
<keyword evidence="12" id="KW-1185">Reference proteome</keyword>
<dbReference type="EMBL" id="AGEK01000016">
    <property type="protein sequence ID" value="EHO72964.1"/>
    <property type="molecule type" value="Genomic_DNA"/>
</dbReference>
<dbReference type="InterPro" id="IPR003593">
    <property type="entry name" value="AAA+_ATPase"/>
</dbReference>
<comment type="caution">
    <text evidence="11">The sequence shown here is derived from an EMBL/GenBank/DDBJ whole genome shotgun (WGS) entry which is preliminary data.</text>
</comment>
<dbReference type="FunFam" id="3.40.50.300:FF:000134">
    <property type="entry name" value="Iron-enterobactin ABC transporter ATP-binding protein"/>
    <property type="match status" value="1"/>
</dbReference>
<dbReference type="CDD" id="cd03214">
    <property type="entry name" value="ABC_Iron-Siderophores_B12_Hemin"/>
    <property type="match status" value="1"/>
</dbReference>
<dbReference type="STRING" id="999422.HMPREF9944_00557"/>
<evidence type="ECO:0000256" key="8">
    <source>
        <dbReference type="ARBA" id="ARBA00023065"/>
    </source>
</evidence>
<sequence length="253" mass="27679">MGTVVLEHLTIGYAGKQVASDLQATLQAGEFTCLLGPNGVGKSTLLRTLSGFLRPLEGCVRLNGRDISGLTPHERAGQIGVVLTTKPDAGHITVAELVGMGRYPYTGFFGTLRNRDRRIVDEALALVGIEPLKTRLIGTLSDGERQKTMIAKALAQQTPVIFLDEPTAFLDFPSKVETMQLLRRLAHELHKTILLSTHDIEQALQVSDRLWLMDSGALHVGSPRQLAADGSLSRFIQRGNIRFDADNLRVFIT</sequence>
<dbReference type="GO" id="GO:0005886">
    <property type="term" value="C:plasma membrane"/>
    <property type="evidence" value="ECO:0007669"/>
    <property type="project" value="UniProtKB-SubCell"/>
</dbReference>
<reference evidence="11 12" key="1">
    <citation type="submission" date="2011-12" db="EMBL/GenBank/DDBJ databases">
        <title>The Genome Sequence of Prevotella maculosa OT 289.</title>
        <authorList>
            <consortium name="The Broad Institute Genome Sequencing Platform"/>
            <person name="Earl A."/>
            <person name="Ward D."/>
            <person name="Feldgarden M."/>
            <person name="Gevers D."/>
            <person name="Izard J."/>
            <person name="Blanton J.M."/>
            <person name="Mathney J."/>
            <person name="Tanner A.C."/>
            <person name="Dewhirst F.E."/>
            <person name="Young S.K."/>
            <person name="Zeng Q."/>
            <person name="Gargeya S."/>
            <person name="Fitzgerald M."/>
            <person name="Haas B."/>
            <person name="Abouelleil A."/>
            <person name="Alvarado L."/>
            <person name="Arachchi H.M."/>
            <person name="Berlin A."/>
            <person name="Chapman S.B."/>
            <person name="Gearin G."/>
            <person name="Goldberg J."/>
            <person name="Griggs A."/>
            <person name="Gujja S."/>
            <person name="Hansen M."/>
            <person name="Heiman D."/>
            <person name="Howarth C."/>
            <person name="Larimer J."/>
            <person name="Lui A."/>
            <person name="MacDonald P.J.P."/>
            <person name="McCowen C."/>
            <person name="Montmayeur A."/>
            <person name="Murphy C."/>
            <person name="Neiman D."/>
            <person name="Pearson M."/>
            <person name="Priest M."/>
            <person name="Roberts A."/>
            <person name="Saif S."/>
            <person name="Shea T."/>
            <person name="Sisk P."/>
            <person name="Stolte C."/>
            <person name="Sykes S."/>
            <person name="Wortman J."/>
            <person name="Nusbaum C."/>
            <person name="Birren B."/>
        </authorList>
    </citation>
    <scope>NUCLEOTIDE SEQUENCE [LARGE SCALE GENOMIC DNA]</scope>
    <source>
        <strain evidence="11 12">OT 289</strain>
    </source>
</reference>
<evidence type="ECO:0000256" key="6">
    <source>
        <dbReference type="ARBA" id="ARBA00022840"/>
    </source>
</evidence>
<evidence type="ECO:0000313" key="11">
    <source>
        <dbReference type="EMBL" id="EHO72964.1"/>
    </source>
</evidence>
<gene>
    <name evidence="11" type="ORF">HMPREF9944_00557</name>
</gene>
<dbReference type="RefSeq" id="WP_008564288.1">
    <property type="nucleotide sequence ID" value="NZ_JH594501.1"/>
</dbReference>
<dbReference type="Proteomes" id="UP000003167">
    <property type="component" value="Unassembled WGS sequence"/>
</dbReference>
<evidence type="ECO:0000256" key="2">
    <source>
        <dbReference type="ARBA" id="ARBA00022448"/>
    </source>
</evidence>
<dbReference type="AlphaFoldDB" id="H1HK63"/>
<dbReference type="InterPro" id="IPR003439">
    <property type="entry name" value="ABC_transporter-like_ATP-bd"/>
</dbReference>
<evidence type="ECO:0000256" key="3">
    <source>
        <dbReference type="ARBA" id="ARBA00022475"/>
    </source>
</evidence>
<keyword evidence="6" id="KW-0067">ATP-binding</keyword>
<dbReference type="GO" id="GO:0006826">
    <property type="term" value="P:iron ion transport"/>
    <property type="evidence" value="ECO:0007669"/>
    <property type="project" value="UniProtKB-KW"/>
</dbReference>
<keyword evidence="7" id="KW-0408">Iron</keyword>
<dbReference type="HOGENOM" id="CLU_000604_1_11_10"/>
<evidence type="ECO:0000256" key="7">
    <source>
        <dbReference type="ARBA" id="ARBA00023004"/>
    </source>
</evidence>
<evidence type="ECO:0000256" key="4">
    <source>
        <dbReference type="ARBA" id="ARBA00022496"/>
    </source>
</evidence>
<keyword evidence="9" id="KW-0472">Membrane</keyword>
<evidence type="ECO:0000256" key="5">
    <source>
        <dbReference type="ARBA" id="ARBA00022741"/>
    </source>
</evidence>
<proteinExistence type="predicted"/>
<keyword evidence="2" id="KW-0813">Transport</keyword>
<keyword evidence="5" id="KW-0547">Nucleotide-binding</keyword>
<evidence type="ECO:0000256" key="9">
    <source>
        <dbReference type="ARBA" id="ARBA00023136"/>
    </source>
</evidence>
<keyword evidence="4" id="KW-0410">Iron transport</keyword>
<dbReference type="OrthoDB" id="9787851at2"/>